<sequence>MTHAGSEPNGTKRFVYEYEEQVGYPRVRGEIVDPNTGDCYPLYGLDIIYDVENNTDYNAQIHTDAWCSDTRRGELIKAGEKRSEVSPAGTVAFS</sequence>
<name>A0A853BVU1_9ACTN</name>
<reference evidence="1 2" key="1">
    <citation type="submission" date="2020-07" db="EMBL/GenBank/DDBJ databases">
        <title>Sequencing the genomes of 1000 actinobacteria strains.</title>
        <authorList>
            <person name="Klenk H.-P."/>
        </authorList>
    </citation>
    <scope>NUCLEOTIDE SEQUENCE [LARGE SCALE GENOMIC DNA]</scope>
    <source>
        <strain evidence="1 2">DSM 45927</strain>
    </source>
</reference>
<dbReference type="Proteomes" id="UP000575985">
    <property type="component" value="Unassembled WGS sequence"/>
</dbReference>
<accession>A0A853BVU1</accession>
<gene>
    <name evidence="1" type="ORF">HNR12_005480</name>
</gene>
<dbReference type="AlphaFoldDB" id="A0A853BVU1"/>
<evidence type="ECO:0000313" key="1">
    <source>
        <dbReference type="EMBL" id="NYI99203.1"/>
    </source>
</evidence>
<evidence type="ECO:0000313" key="2">
    <source>
        <dbReference type="Proteomes" id="UP000575985"/>
    </source>
</evidence>
<keyword evidence="2" id="KW-1185">Reference proteome</keyword>
<dbReference type="EMBL" id="JACCFO010000001">
    <property type="protein sequence ID" value="NYI99203.1"/>
    <property type="molecule type" value="Genomic_DNA"/>
</dbReference>
<proteinExistence type="predicted"/>
<organism evidence="1 2">
    <name type="scientific">Streptomonospora nanhaiensis</name>
    <dbReference type="NCBI Taxonomy" id="1323731"/>
    <lineage>
        <taxon>Bacteria</taxon>
        <taxon>Bacillati</taxon>
        <taxon>Actinomycetota</taxon>
        <taxon>Actinomycetes</taxon>
        <taxon>Streptosporangiales</taxon>
        <taxon>Nocardiopsidaceae</taxon>
        <taxon>Streptomonospora</taxon>
    </lineage>
</organism>
<dbReference type="RefSeq" id="WP_179770222.1">
    <property type="nucleotide sequence ID" value="NZ_JACCFO010000001.1"/>
</dbReference>
<comment type="caution">
    <text evidence="1">The sequence shown here is derived from an EMBL/GenBank/DDBJ whole genome shotgun (WGS) entry which is preliminary data.</text>
</comment>
<protein>
    <submittedName>
        <fullName evidence="1">Uncharacterized protein</fullName>
    </submittedName>
</protein>